<evidence type="ECO:0000256" key="1">
    <source>
        <dbReference type="ARBA" id="ARBA00022490"/>
    </source>
</evidence>
<dbReference type="InterPro" id="IPR029057">
    <property type="entry name" value="PRTase-like"/>
</dbReference>
<gene>
    <name evidence="7" type="ORF">M622_01790</name>
</gene>
<dbReference type="STRING" id="1348657.M622_01790"/>
<evidence type="ECO:0000256" key="5">
    <source>
        <dbReference type="NCBIfam" id="TIGR01744"/>
    </source>
</evidence>
<dbReference type="InterPro" id="IPR050118">
    <property type="entry name" value="Pur/Pyrimidine_PRTase"/>
</dbReference>
<reference evidence="7 8" key="1">
    <citation type="submission" date="2013-06" db="EMBL/GenBank/DDBJ databases">
        <title>Draft genome sequence of Thauera terpenica.</title>
        <authorList>
            <person name="Liu B."/>
            <person name="Frostegard A.H."/>
            <person name="Shapleigh J.P."/>
        </authorList>
    </citation>
    <scope>NUCLEOTIDE SEQUENCE [LARGE SCALE GENOMIC DNA]</scope>
    <source>
        <strain evidence="7 8">58Eu</strain>
    </source>
</reference>
<dbReference type="CDD" id="cd06223">
    <property type="entry name" value="PRTases_typeI"/>
    <property type="match status" value="1"/>
</dbReference>
<keyword evidence="1" id="KW-0963">Cytoplasm</keyword>
<name>S9ZQW7_9RHOO</name>
<keyword evidence="3 7" id="KW-0808">Transferase</keyword>
<dbReference type="RefSeq" id="WP_021248766.1">
    <property type="nucleotide sequence ID" value="NZ_ATJV01000048.1"/>
</dbReference>
<organism evidence="7 8">
    <name type="scientific">Thauera terpenica 58Eu</name>
    <dbReference type="NCBI Taxonomy" id="1348657"/>
    <lineage>
        <taxon>Bacteria</taxon>
        <taxon>Pseudomonadati</taxon>
        <taxon>Pseudomonadota</taxon>
        <taxon>Betaproteobacteria</taxon>
        <taxon>Rhodocyclales</taxon>
        <taxon>Zoogloeaceae</taxon>
        <taxon>Thauera</taxon>
    </lineage>
</organism>
<evidence type="ECO:0000256" key="2">
    <source>
        <dbReference type="ARBA" id="ARBA00022676"/>
    </source>
</evidence>
<dbReference type="EC" id="2.4.2.22" evidence="5"/>
<dbReference type="Gene3D" id="3.40.50.2020">
    <property type="match status" value="1"/>
</dbReference>
<proteinExistence type="predicted"/>
<protein>
    <recommendedName>
        <fullName evidence="5">Xanthine phosphoribosyltransferase</fullName>
        <ecNumber evidence="5">2.4.2.22</ecNumber>
    </recommendedName>
</protein>
<keyword evidence="4" id="KW-0660">Purine salvage</keyword>
<dbReference type="GO" id="GO:0006166">
    <property type="term" value="P:purine ribonucleoside salvage"/>
    <property type="evidence" value="ECO:0007669"/>
    <property type="project" value="UniProtKB-KW"/>
</dbReference>
<keyword evidence="8" id="KW-1185">Reference proteome</keyword>
<comment type="caution">
    <text evidence="7">The sequence shown here is derived from an EMBL/GenBank/DDBJ whole genome shotgun (WGS) entry which is preliminary data.</text>
</comment>
<dbReference type="GO" id="GO:0046110">
    <property type="term" value="P:xanthine metabolic process"/>
    <property type="evidence" value="ECO:0007669"/>
    <property type="project" value="UniProtKB-UniRule"/>
</dbReference>
<evidence type="ECO:0000313" key="8">
    <source>
        <dbReference type="Proteomes" id="UP000015455"/>
    </source>
</evidence>
<evidence type="ECO:0000256" key="3">
    <source>
        <dbReference type="ARBA" id="ARBA00022679"/>
    </source>
</evidence>
<dbReference type="InterPro" id="IPR000836">
    <property type="entry name" value="PRTase_dom"/>
</dbReference>
<accession>S9ZQW7</accession>
<dbReference type="InterPro" id="IPR010079">
    <property type="entry name" value="Xanthine_PRibTrfase"/>
</dbReference>
<dbReference type="PANTHER" id="PTHR43864">
    <property type="entry name" value="HYPOXANTHINE/GUANINE PHOSPHORIBOSYLTRANSFERASE"/>
    <property type="match status" value="1"/>
</dbReference>
<dbReference type="SUPFAM" id="SSF53271">
    <property type="entry name" value="PRTase-like"/>
    <property type="match status" value="1"/>
</dbReference>
<dbReference type="NCBIfam" id="TIGR01744">
    <property type="entry name" value="XPRTase"/>
    <property type="match status" value="1"/>
</dbReference>
<evidence type="ECO:0000259" key="6">
    <source>
        <dbReference type="Pfam" id="PF00156"/>
    </source>
</evidence>
<dbReference type="eggNOG" id="COG0503">
    <property type="taxonomic scope" value="Bacteria"/>
</dbReference>
<evidence type="ECO:0000313" key="7">
    <source>
        <dbReference type="EMBL" id="EPZ15927.1"/>
    </source>
</evidence>
<dbReference type="EMBL" id="ATJV01000048">
    <property type="protein sequence ID" value="EPZ15927.1"/>
    <property type="molecule type" value="Genomic_DNA"/>
</dbReference>
<feature type="domain" description="Phosphoribosyltransferase" evidence="6">
    <location>
        <begin position="51"/>
        <end position="160"/>
    </location>
</feature>
<dbReference type="AlphaFoldDB" id="S9ZQW7"/>
<dbReference type="Proteomes" id="UP000015455">
    <property type="component" value="Unassembled WGS sequence"/>
</dbReference>
<keyword evidence="2 7" id="KW-0328">Glycosyltransferase</keyword>
<dbReference type="OrthoDB" id="9790678at2"/>
<sequence>MNIKLSAPYAPLVRRIEAEATVIGDQVLKIDHFLNHRIEPRFITEMGGELARRLAQFEPSVVLTAEASGIAPGLVVAQALDIPLVYAKKYAPQVESPAIARVIPSPTKGGETKLVLSQRYIVPSDRVVIVDDFLSNGRTAVALIEMAREAGAQVLCASFIVEKRFQQGHAAIEALGVPLATLAQVEALENGRALLTQPAD</sequence>
<evidence type="ECO:0000256" key="4">
    <source>
        <dbReference type="ARBA" id="ARBA00022726"/>
    </source>
</evidence>
<dbReference type="PATRIC" id="fig|1348657.5.peg.1333"/>
<dbReference type="GO" id="GO:0000310">
    <property type="term" value="F:xanthine phosphoribosyltransferase activity"/>
    <property type="evidence" value="ECO:0007669"/>
    <property type="project" value="UniProtKB-UniRule"/>
</dbReference>
<dbReference type="Pfam" id="PF00156">
    <property type="entry name" value="Pribosyltran"/>
    <property type="match status" value="1"/>
</dbReference>
<dbReference type="PANTHER" id="PTHR43864:SF1">
    <property type="entry name" value="XANTHINE PHOSPHORIBOSYLTRANSFERASE"/>
    <property type="match status" value="1"/>
</dbReference>